<reference evidence="1 2" key="1">
    <citation type="journal article" date="2016" name="Nat. Commun.">
        <title>Thousands of microbial genomes shed light on interconnected biogeochemical processes in an aquifer system.</title>
        <authorList>
            <person name="Anantharaman K."/>
            <person name="Brown C.T."/>
            <person name="Hug L.A."/>
            <person name="Sharon I."/>
            <person name="Castelle C.J."/>
            <person name="Probst A.J."/>
            <person name="Thomas B.C."/>
            <person name="Singh A."/>
            <person name="Wilkins M.J."/>
            <person name="Karaoz U."/>
            <person name="Brodie E.L."/>
            <person name="Williams K.H."/>
            <person name="Hubbard S.S."/>
            <person name="Banfield J.F."/>
        </authorList>
    </citation>
    <scope>NUCLEOTIDE SEQUENCE [LARGE SCALE GENOMIC DNA]</scope>
</reference>
<protein>
    <submittedName>
        <fullName evidence="1">Uncharacterized protein</fullName>
    </submittedName>
</protein>
<evidence type="ECO:0000313" key="2">
    <source>
        <dbReference type="Proteomes" id="UP000177905"/>
    </source>
</evidence>
<organism evidence="1 2">
    <name type="scientific">candidate division WOR-1 bacterium RIFOXYB2_FULL_36_35</name>
    <dbReference type="NCBI Taxonomy" id="1802578"/>
    <lineage>
        <taxon>Bacteria</taxon>
        <taxon>Bacillati</taxon>
        <taxon>Saganbacteria</taxon>
    </lineage>
</organism>
<sequence length="127" mass="14223">MAVNNVAINDIMKIIKDTNPKDAVDKIIEETRSLIAEITKQMSEAKLTEKNKLRKVLEKLDALKSGGGDFNGKLEDVLQNLNSLKDLDPEIYNMLKPVIDKLKAIQQERDKLSAQIIYNPVFGGTIV</sequence>
<name>A0A1F4S5W5_UNCSA</name>
<dbReference type="Proteomes" id="UP000177905">
    <property type="component" value="Unassembled WGS sequence"/>
</dbReference>
<dbReference type="AlphaFoldDB" id="A0A1F4S5W5"/>
<gene>
    <name evidence="1" type="ORF">A2290_05565</name>
</gene>
<accession>A0A1F4S5W5</accession>
<comment type="caution">
    <text evidence="1">The sequence shown here is derived from an EMBL/GenBank/DDBJ whole genome shotgun (WGS) entry which is preliminary data.</text>
</comment>
<dbReference type="EMBL" id="MEUA01000017">
    <property type="protein sequence ID" value="OGC15789.1"/>
    <property type="molecule type" value="Genomic_DNA"/>
</dbReference>
<proteinExistence type="predicted"/>
<evidence type="ECO:0000313" key="1">
    <source>
        <dbReference type="EMBL" id="OGC15789.1"/>
    </source>
</evidence>